<feature type="domain" description="CCHC-type" evidence="3">
    <location>
        <begin position="269"/>
        <end position="285"/>
    </location>
</feature>
<dbReference type="GO" id="GO:0008270">
    <property type="term" value="F:zinc ion binding"/>
    <property type="evidence" value="ECO:0007669"/>
    <property type="project" value="UniProtKB-KW"/>
</dbReference>
<dbReference type="PROSITE" id="PS50158">
    <property type="entry name" value="ZF_CCHC"/>
    <property type="match status" value="1"/>
</dbReference>
<dbReference type="Pfam" id="PF03732">
    <property type="entry name" value="Retrotrans_gag"/>
    <property type="match status" value="1"/>
</dbReference>
<dbReference type="Proteomes" id="UP000743370">
    <property type="component" value="Unassembled WGS sequence"/>
</dbReference>
<feature type="region of interest" description="Disordered" evidence="2">
    <location>
        <begin position="28"/>
        <end position="57"/>
    </location>
</feature>
<sequence>MSHTDNQTPPADEFSRAVDRMVDALDRQHTTQEPRHHSGLNDFLKHNPPKFDGKATPDRAESWIRGLEKIFRVMRCSEEEKLAYASFLLEDESEYWWDGMQQMMETNGEVITWNSFKTRFLEKYFPNSAKIERETEFLNLRQGGMTVQAYISRFEYLSRFYSQAMSEEWRCQRFEQGLRHELMKMIVPLEIKKFPALVEKAKKLEKIEVNPNRIMKVQKDKFPAKEQLRKPYLKPQQPIYGSVKCYECGGPHYRRECPKLSGKKNDAKKCFNCNKPGHFAYNCPENIVKIEPQQPSPSEEKPKAAGRVFAITGEDAAKPDDVSGKVGEV</sequence>
<reference evidence="4 5" key="1">
    <citation type="submission" date="2020-05" db="EMBL/GenBank/DDBJ databases">
        <title>Vigna angularis (adzuki bean) Var. LongXiaoDou No. 4 denovo assembly.</title>
        <authorList>
            <person name="Xiang H."/>
        </authorList>
    </citation>
    <scope>NUCLEOTIDE SEQUENCE [LARGE SCALE GENOMIC DNA]</scope>
    <source>
        <tissue evidence="4">Leaf</tissue>
    </source>
</reference>
<dbReference type="Pfam" id="PF00098">
    <property type="entry name" value="zf-CCHC"/>
    <property type="match status" value="1"/>
</dbReference>
<dbReference type="GO" id="GO:0003676">
    <property type="term" value="F:nucleic acid binding"/>
    <property type="evidence" value="ECO:0007669"/>
    <property type="project" value="InterPro"/>
</dbReference>
<dbReference type="InterPro" id="IPR001878">
    <property type="entry name" value="Znf_CCHC"/>
</dbReference>
<evidence type="ECO:0000256" key="2">
    <source>
        <dbReference type="SAM" id="MobiDB-lite"/>
    </source>
</evidence>
<dbReference type="EMBL" id="JABFOF010000008">
    <property type="protein sequence ID" value="KAG2384108.1"/>
    <property type="molecule type" value="Genomic_DNA"/>
</dbReference>
<dbReference type="SUPFAM" id="SSF57756">
    <property type="entry name" value="Retrovirus zinc finger-like domains"/>
    <property type="match status" value="1"/>
</dbReference>
<evidence type="ECO:0000313" key="5">
    <source>
        <dbReference type="Proteomes" id="UP000743370"/>
    </source>
</evidence>
<evidence type="ECO:0000259" key="3">
    <source>
        <dbReference type="PROSITE" id="PS50158"/>
    </source>
</evidence>
<accession>A0A8T0JU09</accession>
<proteinExistence type="predicted"/>
<gene>
    <name evidence="4" type="ORF">HKW66_Vig0151290</name>
</gene>
<protein>
    <recommendedName>
        <fullName evidence="3">CCHC-type domain-containing protein</fullName>
    </recommendedName>
</protein>
<feature type="compositionally biased region" description="Basic and acidic residues" evidence="2">
    <location>
        <begin position="43"/>
        <end position="57"/>
    </location>
</feature>
<evidence type="ECO:0000256" key="1">
    <source>
        <dbReference type="PROSITE-ProRule" id="PRU00047"/>
    </source>
</evidence>
<organism evidence="4 5">
    <name type="scientific">Phaseolus angularis</name>
    <name type="common">Azuki bean</name>
    <name type="synonym">Vigna angularis</name>
    <dbReference type="NCBI Taxonomy" id="3914"/>
    <lineage>
        <taxon>Eukaryota</taxon>
        <taxon>Viridiplantae</taxon>
        <taxon>Streptophyta</taxon>
        <taxon>Embryophyta</taxon>
        <taxon>Tracheophyta</taxon>
        <taxon>Spermatophyta</taxon>
        <taxon>Magnoliopsida</taxon>
        <taxon>eudicotyledons</taxon>
        <taxon>Gunneridae</taxon>
        <taxon>Pentapetalae</taxon>
        <taxon>rosids</taxon>
        <taxon>fabids</taxon>
        <taxon>Fabales</taxon>
        <taxon>Fabaceae</taxon>
        <taxon>Papilionoideae</taxon>
        <taxon>50 kb inversion clade</taxon>
        <taxon>NPAAA clade</taxon>
        <taxon>indigoferoid/millettioid clade</taxon>
        <taxon>Phaseoleae</taxon>
        <taxon>Vigna</taxon>
    </lineage>
</organism>
<name>A0A8T0JU09_PHAAN</name>
<dbReference type="PANTHER" id="PTHR34482">
    <property type="entry name" value="DNA DAMAGE-INDUCIBLE PROTEIN 1-LIKE"/>
    <property type="match status" value="1"/>
</dbReference>
<comment type="caution">
    <text evidence="4">The sequence shown here is derived from an EMBL/GenBank/DDBJ whole genome shotgun (WGS) entry which is preliminary data.</text>
</comment>
<dbReference type="InterPro" id="IPR036875">
    <property type="entry name" value="Znf_CCHC_sf"/>
</dbReference>
<keyword evidence="1" id="KW-0479">Metal-binding</keyword>
<keyword evidence="1" id="KW-0862">Zinc</keyword>
<keyword evidence="1" id="KW-0863">Zinc-finger</keyword>
<dbReference type="Gene3D" id="4.10.60.10">
    <property type="entry name" value="Zinc finger, CCHC-type"/>
    <property type="match status" value="1"/>
</dbReference>
<evidence type="ECO:0000313" key="4">
    <source>
        <dbReference type="EMBL" id="KAG2384108.1"/>
    </source>
</evidence>
<dbReference type="AlphaFoldDB" id="A0A8T0JU09"/>
<dbReference type="InterPro" id="IPR005162">
    <property type="entry name" value="Retrotrans_gag_dom"/>
</dbReference>
<dbReference type="OrthoDB" id="1431812at2759"/>
<dbReference type="PANTHER" id="PTHR34482:SF49">
    <property type="entry name" value="RETROTRANSPOSON GAG DOMAIN-CONTAINING PROTEIN"/>
    <property type="match status" value="1"/>
</dbReference>
<dbReference type="SMART" id="SM00343">
    <property type="entry name" value="ZnF_C2HC"/>
    <property type="match status" value="2"/>
</dbReference>